<evidence type="ECO:0000313" key="8">
    <source>
        <dbReference type="EMBL" id="KAL3804878.1"/>
    </source>
</evidence>
<evidence type="ECO:0000256" key="6">
    <source>
        <dbReference type="ARBA" id="ARBA00023027"/>
    </source>
</evidence>
<keyword evidence="7" id="KW-0472">Membrane</keyword>
<dbReference type="InterPro" id="IPR052206">
    <property type="entry name" value="Retinol_saturase"/>
</dbReference>
<dbReference type="EMBL" id="JABMIG020000005">
    <property type="protein sequence ID" value="KAL3804878.1"/>
    <property type="molecule type" value="Genomic_DNA"/>
</dbReference>
<gene>
    <name evidence="8" type="ORF">HJC23_006650</name>
</gene>
<evidence type="ECO:0000256" key="5">
    <source>
        <dbReference type="ARBA" id="ARBA00022857"/>
    </source>
</evidence>
<proteinExistence type="inferred from homology"/>
<keyword evidence="3" id="KW-0732">Signal</keyword>
<evidence type="ECO:0008006" key="10">
    <source>
        <dbReference type="Google" id="ProtNLM"/>
    </source>
</evidence>
<keyword evidence="9" id="KW-1185">Reference proteome</keyword>
<evidence type="ECO:0000256" key="4">
    <source>
        <dbReference type="ARBA" id="ARBA00022827"/>
    </source>
</evidence>
<keyword evidence="7" id="KW-1133">Transmembrane helix</keyword>
<dbReference type="Gene3D" id="3.50.50.60">
    <property type="entry name" value="FAD/NAD(P)-binding domain"/>
    <property type="match status" value="2"/>
</dbReference>
<keyword evidence="5" id="KW-0521">NADP</keyword>
<dbReference type="Pfam" id="PF13450">
    <property type="entry name" value="NAD_binding_8"/>
    <property type="match status" value="1"/>
</dbReference>
<keyword evidence="7" id="KW-0812">Transmembrane</keyword>
<protein>
    <recommendedName>
        <fullName evidence="10">Amine oxidase domain-containing protein</fullName>
    </recommendedName>
</protein>
<evidence type="ECO:0000256" key="2">
    <source>
        <dbReference type="ARBA" id="ARBA00022630"/>
    </source>
</evidence>
<dbReference type="InterPro" id="IPR036188">
    <property type="entry name" value="FAD/NAD-bd_sf"/>
</dbReference>
<accession>A0ABD3QXD1</accession>
<dbReference type="SUPFAM" id="SSF51905">
    <property type="entry name" value="FAD/NAD(P)-binding domain"/>
    <property type="match status" value="1"/>
</dbReference>
<keyword evidence="6" id="KW-0520">NAD</keyword>
<dbReference type="Proteomes" id="UP001516023">
    <property type="component" value="Unassembled WGS sequence"/>
</dbReference>
<sequence length="667" mass="74376">MDTLTSYLLNNPTALVLVLPIVILVAVVIYILTFPATRPVQSRRADKFHPSRVPSNLDTIVIGSGSGGSTVANLLGQSGQRVLVLEQHSVTGGCTHSFREEGCEWDTGLHYVSKAMSTRTKRAGAIMDFMSQGKQMWTPFPSSAPYDEIVFPEDPHVKEGAPNEWSHKFYDGTETTVRAVLNSIDPDNDELKSRVRTFMDICLDVHNGFVALGIYRLLPSFLKFLVKDKVERLYKYGAMTVRDAQHAILSLGYSKEDLLRNCPKSPDGAEIDPSIRRMKGVLTHPIGDYAVQPRHATFAAHGVTMAHYLNGGAYTGKVGATQNISIRLTSACRSFGGEVLIDATVRRIVVENGRAVGVMVSNTDELEECKSQGDLAKVPITEIRAKNVVCATSVYNLYNKLLAKDLPLVRKFQDPSKRTIRQSNGHVFLFCKIRGDADDIGLPDHNLWYFNGYDLDNAFDAYFKDPTEVRPPTVYIGFPCTKDTTWKKRFPGISNCILISDGLYEWFEKWADKPVRNRGEDYMDFKDKLTKHLMDILCEFVPQVKGRIEYYHLGTPLSECTFLASYRGGSYGTQCVPEMFSPINREWTTTPFTEISGLYLAGSDAFLPSVTGAMYGGCLSASAVLGKLGTLRLGHAILSHMAMRLREENPKLSRVEAYLLAMKKFME</sequence>
<feature type="transmembrane region" description="Helical" evidence="7">
    <location>
        <begin position="12"/>
        <end position="34"/>
    </location>
</feature>
<dbReference type="AlphaFoldDB" id="A0ABD3QXD1"/>
<comment type="similarity">
    <text evidence="1">Belongs to the carotenoid/retinoid oxidoreductase family. CrtISO subfamily.</text>
</comment>
<dbReference type="PANTHER" id="PTHR46091:SF3">
    <property type="entry name" value="AMINE OXIDASE DOMAIN-CONTAINING PROTEIN"/>
    <property type="match status" value="1"/>
</dbReference>
<evidence type="ECO:0000256" key="1">
    <source>
        <dbReference type="ARBA" id="ARBA00005855"/>
    </source>
</evidence>
<name>A0ABD3QXD1_9STRA</name>
<reference evidence="8 9" key="1">
    <citation type="journal article" date="2020" name="G3 (Bethesda)">
        <title>Improved Reference Genome for Cyclotella cryptica CCMP332, a Model for Cell Wall Morphogenesis, Salinity Adaptation, and Lipid Production in Diatoms (Bacillariophyta).</title>
        <authorList>
            <person name="Roberts W.R."/>
            <person name="Downey K.M."/>
            <person name="Ruck E.C."/>
            <person name="Traller J.C."/>
            <person name="Alverson A.J."/>
        </authorList>
    </citation>
    <scope>NUCLEOTIDE SEQUENCE [LARGE SCALE GENOMIC DNA]</scope>
    <source>
        <strain evidence="8 9">CCMP332</strain>
    </source>
</reference>
<dbReference type="PANTHER" id="PTHR46091">
    <property type="entry name" value="BLR7054 PROTEIN"/>
    <property type="match status" value="1"/>
</dbReference>
<keyword evidence="2" id="KW-0285">Flavoprotein</keyword>
<comment type="caution">
    <text evidence="8">The sequence shown here is derived from an EMBL/GenBank/DDBJ whole genome shotgun (WGS) entry which is preliminary data.</text>
</comment>
<evidence type="ECO:0000313" key="9">
    <source>
        <dbReference type="Proteomes" id="UP001516023"/>
    </source>
</evidence>
<evidence type="ECO:0000256" key="3">
    <source>
        <dbReference type="ARBA" id="ARBA00022729"/>
    </source>
</evidence>
<organism evidence="8 9">
    <name type="scientific">Cyclotella cryptica</name>
    <dbReference type="NCBI Taxonomy" id="29204"/>
    <lineage>
        <taxon>Eukaryota</taxon>
        <taxon>Sar</taxon>
        <taxon>Stramenopiles</taxon>
        <taxon>Ochrophyta</taxon>
        <taxon>Bacillariophyta</taxon>
        <taxon>Coscinodiscophyceae</taxon>
        <taxon>Thalassiosirophycidae</taxon>
        <taxon>Stephanodiscales</taxon>
        <taxon>Stephanodiscaceae</taxon>
        <taxon>Cyclotella</taxon>
    </lineage>
</organism>
<evidence type="ECO:0000256" key="7">
    <source>
        <dbReference type="SAM" id="Phobius"/>
    </source>
</evidence>
<keyword evidence="4" id="KW-0274">FAD</keyword>